<evidence type="ECO:0000256" key="1">
    <source>
        <dbReference type="SAM" id="SignalP"/>
    </source>
</evidence>
<organism evidence="2 3">
    <name type="scientific">Ancylostoma ceylanicum</name>
    <dbReference type="NCBI Taxonomy" id="53326"/>
    <lineage>
        <taxon>Eukaryota</taxon>
        <taxon>Metazoa</taxon>
        <taxon>Ecdysozoa</taxon>
        <taxon>Nematoda</taxon>
        <taxon>Chromadorea</taxon>
        <taxon>Rhabditida</taxon>
        <taxon>Rhabditina</taxon>
        <taxon>Rhabditomorpha</taxon>
        <taxon>Strongyloidea</taxon>
        <taxon>Ancylostomatidae</taxon>
        <taxon>Ancylostomatinae</taxon>
        <taxon>Ancylostoma</taxon>
    </lineage>
</organism>
<dbReference type="PANTHER" id="PTHR36955:SF1">
    <property type="entry name" value="SECRETED NEMATODE CLADE V PROTEIN GENE FAMILY"/>
    <property type="match status" value="1"/>
</dbReference>
<gene>
    <name evidence="2" type="primary">Acey_s0150.g2732</name>
    <name evidence="2" type="ORF">Y032_0150g2732</name>
</gene>
<accession>A0A016T075</accession>
<feature type="chain" id="PRO_5001490172" description="Cystatin domain-containing protein" evidence="1">
    <location>
        <begin position="27"/>
        <end position="147"/>
    </location>
</feature>
<name>A0A016T075_9BILA</name>
<dbReference type="AlphaFoldDB" id="A0A016T075"/>
<proteinExistence type="predicted"/>
<dbReference type="PANTHER" id="PTHR36955">
    <property type="entry name" value="SECRETED NEMATODE CLADE V PROTEIN GENE FAMILY"/>
    <property type="match status" value="1"/>
</dbReference>
<keyword evidence="3" id="KW-1185">Reference proteome</keyword>
<dbReference type="Pfam" id="PF17619">
    <property type="entry name" value="SCVP"/>
    <property type="match status" value="1"/>
</dbReference>
<feature type="signal peptide" evidence="1">
    <location>
        <begin position="1"/>
        <end position="26"/>
    </location>
</feature>
<keyword evidence="1" id="KW-0732">Signal</keyword>
<dbReference type="InterPro" id="IPR035126">
    <property type="entry name" value="SCVP"/>
</dbReference>
<protein>
    <recommendedName>
        <fullName evidence="4">Cystatin domain-containing protein</fullName>
    </recommendedName>
</protein>
<evidence type="ECO:0000313" key="2">
    <source>
        <dbReference type="EMBL" id="EYB96403.1"/>
    </source>
</evidence>
<dbReference type="OrthoDB" id="5859101at2759"/>
<dbReference type="EMBL" id="JARK01001486">
    <property type="protein sequence ID" value="EYB96403.1"/>
    <property type="molecule type" value="Genomic_DNA"/>
</dbReference>
<evidence type="ECO:0008006" key="4">
    <source>
        <dbReference type="Google" id="ProtNLM"/>
    </source>
</evidence>
<evidence type="ECO:0000313" key="3">
    <source>
        <dbReference type="Proteomes" id="UP000024635"/>
    </source>
</evidence>
<comment type="caution">
    <text evidence="2">The sequence shown here is derived from an EMBL/GenBank/DDBJ whole genome shotgun (WGS) entry which is preliminary data.</text>
</comment>
<dbReference type="STRING" id="53326.A0A016T075"/>
<reference evidence="3" key="1">
    <citation type="journal article" date="2015" name="Nat. Genet.">
        <title>The genome and transcriptome of the zoonotic hookworm Ancylostoma ceylanicum identify infection-specific gene families.</title>
        <authorList>
            <person name="Schwarz E.M."/>
            <person name="Hu Y."/>
            <person name="Antoshechkin I."/>
            <person name="Miller M.M."/>
            <person name="Sternberg P.W."/>
            <person name="Aroian R.V."/>
        </authorList>
    </citation>
    <scope>NUCLEOTIDE SEQUENCE</scope>
    <source>
        <strain evidence="3">HY135</strain>
    </source>
</reference>
<sequence>MANVCSQHSSHMNIALILLLVTVSWACAPTTMQAAPTNAPPSGRRKRAIDEVVVTVASSEDYDEAMNDHHLKVADAMLEDIASSQGVFYNKNDVIQKIKNLDGKFAVQYNIIGADCYAVRNFVSGAKNSTNHFEYATVECDEGKYLI</sequence>
<dbReference type="Proteomes" id="UP000024635">
    <property type="component" value="Unassembled WGS sequence"/>
</dbReference>